<gene>
    <name evidence="5" type="ORF">CSB93_1519</name>
</gene>
<evidence type="ECO:0000256" key="3">
    <source>
        <dbReference type="ARBA" id="ARBA00023125"/>
    </source>
</evidence>
<accession>A0A2R3IVW7</accession>
<comment type="similarity">
    <text evidence="1">Belongs to the type-I restriction system S methylase family.</text>
</comment>
<organism evidence="5 6">
    <name type="scientific">Pseudomonas paraeruginosa</name>
    <dbReference type="NCBI Taxonomy" id="2994495"/>
    <lineage>
        <taxon>Bacteria</taxon>
        <taxon>Pseudomonadati</taxon>
        <taxon>Pseudomonadota</taxon>
        <taxon>Gammaproteobacteria</taxon>
        <taxon>Pseudomonadales</taxon>
        <taxon>Pseudomonadaceae</taxon>
        <taxon>Pseudomonas</taxon>
    </lineage>
</organism>
<evidence type="ECO:0000259" key="4">
    <source>
        <dbReference type="Pfam" id="PF01420"/>
    </source>
</evidence>
<dbReference type="PANTHER" id="PTHR30408">
    <property type="entry name" value="TYPE-1 RESTRICTION ENZYME ECOKI SPECIFICITY PROTEIN"/>
    <property type="match status" value="1"/>
</dbReference>
<dbReference type="InterPro" id="IPR044946">
    <property type="entry name" value="Restrct_endonuc_typeI_TRD_sf"/>
</dbReference>
<dbReference type="PANTHER" id="PTHR30408:SF12">
    <property type="entry name" value="TYPE I RESTRICTION ENZYME MJAVIII SPECIFICITY SUBUNIT"/>
    <property type="match status" value="1"/>
</dbReference>
<evidence type="ECO:0000313" key="6">
    <source>
        <dbReference type="Proteomes" id="UP000238390"/>
    </source>
</evidence>
<dbReference type="Proteomes" id="UP000238390">
    <property type="component" value="Chromosome"/>
</dbReference>
<dbReference type="CDD" id="cd17517">
    <property type="entry name" value="RMtype1_S_EcoKI_StySPI-TRD2-CR2_like"/>
    <property type="match status" value="1"/>
</dbReference>
<dbReference type="REBASE" id="236685">
    <property type="entry name" value="S.Pae356ORF1518P"/>
</dbReference>
<keyword evidence="3" id="KW-0238">DNA-binding</keyword>
<keyword evidence="6" id="KW-1185">Reference proteome</keyword>
<keyword evidence="2" id="KW-0680">Restriction system</keyword>
<dbReference type="Pfam" id="PF01420">
    <property type="entry name" value="Methylase_S"/>
    <property type="match status" value="1"/>
</dbReference>
<dbReference type="GO" id="GO:0003677">
    <property type="term" value="F:DNA binding"/>
    <property type="evidence" value="ECO:0007669"/>
    <property type="project" value="UniProtKB-KW"/>
</dbReference>
<dbReference type="EMBL" id="CP027169">
    <property type="protein sequence ID" value="AVK05993.1"/>
    <property type="molecule type" value="Genomic_DNA"/>
</dbReference>
<evidence type="ECO:0000256" key="2">
    <source>
        <dbReference type="ARBA" id="ARBA00022747"/>
    </source>
</evidence>
<evidence type="ECO:0000313" key="5">
    <source>
        <dbReference type="EMBL" id="AVK05993.1"/>
    </source>
</evidence>
<protein>
    <submittedName>
        <fullName evidence="5">Type I restriction modification DNA specificity domain protein</fullName>
    </submittedName>
</protein>
<name>A0A2R3IVW7_9PSED</name>
<dbReference type="SUPFAM" id="SSF116734">
    <property type="entry name" value="DNA methylase specificity domain"/>
    <property type="match status" value="2"/>
</dbReference>
<dbReference type="GO" id="GO:0009307">
    <property type="term" value="P:DNA restriction-modification system"/>
    <property type="evidence" value="ECO:0007669"/>
    <property type="project" value="UniProtKB-KW"/>
</dbReference>
<reference evidence="5 6" key="1">
    <citation type="submission" date="2018-02" db="EMBL/GenBank/DDBJ databases">
        <title>FDA/CDC Antimicrobial Resistant Isolate Bank Genome Sequencing.</title>
        <authorList>
            <person name="Benahmed F.H."/>
            <person name="Lutgring J.D."/>
            <person name="Yoo B."/>
            <person name="Machado M."/>
            <person name="Brown A."/>
            <person name="McAllister G."/>
            <person name="Perry A."/>
            <person name="Halpin A.L."/>
            <person name="Vavikolanu K."/>
            <person name="Ott S."/>
            <person name="Zhao X."/>
            <person name="Tallon L.J."/>
            <person name="Sadzewicz L."/>
            <person name="Aluvathingal J."/>
            <person name="Nadendla S."/>
            <person name="Voskania-kordi A."/>
            <person name="Simonyan V."/>
            <person name="Patel J."/>
            <person name="Shawar R.M."/>
        </authorList>
    </citation>
    <scope>NUCLEOTIDE SEQUENCE [LARGE SCALE GENOMIC DNA]</scope>
    <source>
        <strain evidence="5 6">AR_0356</strain>
    </source>
</reference>
<dbReference type="InterPro" id="IPR000055">
    <property type="entry name" value="Restrct_endonuc_typeI_TRD"/>
</dbReference>
<dbReference type="CDD" id="cd17269">
    <property type="entry name" value="RMtype1_S_PluTORF4319P-TRD2-CR2_like"/>
    <property type="match status" value="1"/>
</dbReference>
<dbReference type="AlphaFoldDB" id="A0A2R3IVW7"/>
<dbReference type="InterPro" id="IPR052021">
    <property type="entry name" value="Type-I_RS_S_subunit"/>
</dbReference>
<feature type="domain" description="Type I restriction modification DNA specificity" evidence="4">
    <location>
        <begin position="5"/>
        <end position="143"/>
    </location>
</feature>
<sequence length="364" mass="40802">MVAIKTGRLDANAADEEGLYPFFTCSREPLKINTHAFDCDAILIAGNGDLNVKHYNGKFNAYQRTYVVTSLSDKTLDTRYLFYFMDKYVERLRELSIGGVIKYIKLGMLTDAEIPLPPLPEQKRIAAILDKADAIRRKRQQAIQLADDLLRAVFLDMFGDPVTNPKGWPAAELGSLIVKGPTNGLYKHSSEYGSGTRILRIDGFYSGRLVGQEKMKRVRLSSQEIERFKLEERSVVINRVNSREYLGKSAFISGMNEDTVFESNMMNFSVDESVVNPVFLVELLSSSYVKKQILSSAKDAVNQSSINQQDVRSLKILLPPLALQESFEGFVSKCEALAKRVSIWQGVADETCLSITHKAFSGQL</sequence>
<evidence type="ECO:0000256" key="1">
    <source>
        <dbReference type="ARBA" id="ARBA00010923"/>
    </source>
</evidence>
<dbReference type="Gene3D" id="3.90.220.20">
    <property type="entry name" value="DNA methylase specificity domains"/>
    <property type="match status" value="2"/>
</dbReference>
<proteinExistence type="inferred from homology"/>